<feature type="transmembrane region" description="Helical" evidence="7">
    <location>
        <begin position="99"/>
        <end position="118"/>
    </location>
</feature>
<organism evidence="9 11">
    <name type="scientific">Corynebacterium kutscheri</name>
    <dbReference type="NCBI Taxonomy" id="35755"/>
    <lineage>
        <taxon>Bacteria</taxon>
        <taxon>Bacillati</taxon>
        <taxon>Actinomycetota</taxon>
        <taxon>Actinomycetes</taxon>
        <taxon>Mycobacteriales</taxon>
        <taxon>Corynebacteriaceae</taxon>
        <taxon>Corynebacterium</taxon>
    </lineage>
</organism>
<dbReference type="Proteomes" id="UP000271380">
    <property type="component" value="Chromosome"/>
</dbReference>
<dbReference type="PANTHER" id="PTHR30506">
    <property type="entry name" value="INNER MEMBRANE PROTEIN"/>
    <property type="match status" value="1"/>
</dbReference>
<dbReference type="STRING" id="35755.UL82_09235"/>
<comment type="similarity">
    <text evidence="2">Belongs to the UPF0126 family.</text>
</comment>
<dbReference type="EMBL" id="LR134377">
    <property type="protein sequence ID" value="VEH06216.1"/>
    <property type="molecule type" value="Genomic_DNA"/>
</dbReference>
<feature type="transmembrane region" description="Helical" evidence="7">
    <location>
        <begin position="157"/>
        <end position="175"/>
    </location>
</feature>
<keyword evidence="11" id="KW-1185">Reference proteome</keyword>
<dbReference type="AlphaFoldDB" id="A0A0F6R0Y4"/>
<dbReference type="KEGG" id="cku:UL82_09235"/>
<evidence type="ECO:0000313" key="11">
    <source>
        <dbReference type="Proteomes" id="UP000033457"/>
    </source>
</evidence>
<evidence type="ECO:0000256" key="7">
    <source>
        <dbReference type="SAM" id="Phobius"/>
    </source>
</evidence>
<sequence>MSEVDPFILTLYRCFDLIGVVLNGVIGGTIARQRNFDFVGFMFLALFSALGGGMLRDVLIQAGPAAAIAVPWYLPLAVGGAFIALITHLSGRTWEYFRVHADAIILGVWSVTGCVKALANDLPIASAILMGVLTAVGGGMIRDVVIGQIPMIFGGSPLYTVPALVSSIAMVSFHAVGYDALGMIVSPILGAGLVIISYWRNWQLFRNSEWAPVNMTAAQLKILAKKSETVSRGMVRGRGIKIWKSKDPE</sequence>
<evidence type="ECO:0000313" key="10">
    <source>
        <dbReference type="EMBL" id="VEH06216.1"/>
    </source>
</evidence>
<keyword evidence="3" id="KW-1003">Cell membrane</keyword>
<keyword evidence="4 7" id="KW-0812">Transmembrane</keyword>
<dbReference type="HOGENOM" id="CLU_064906_0_1_11"/>
<evidence type="ECO:0000256" key="2">
    <source>
        <dbReference type="ARBA" id="ARBA00008193"/>
    </source>
</evidence>
<gene>
    <name evidence="10" type="primary">yicG</name>
    <name evidence="10" type="ORF">NCTC949_01011</name>
    <name evidence="9" type="ORF">UL82_09235</name>
</gene>
<comment type="subcellular location">
    <subcellularLocation>
        <location evidence="1">Cell membrane</location>
        <topology evidence="1">Multi-pass membrane protein</topology>
    </subcellularLocation>
</comment>
<evidence type="ECO:0000259" key="8">
    <source>
        <dbReference type="Pfam" id="PF03458"/>
    </source>
</evidence>
<evidence type="ECO:0000256" key="6">
    <source>
        <dbReference type="ARBA" id="ARBA00023136"/>
    </source>
</evidence>
<feature type="domain" description="Glycine transporter" evidence="8">
    <location>
        <begin position="15"/>
        <end position="88"/>
    </location>
</feature>
<feature type="transmembrane region" description="Helical" evidence="7">
    <location>
        <begin position="65"/>
        <end position="87"/>
    </location>
</feature>
<keyword evidence="5 7" id="KW-1133">Transmembrane helix</keyword>
<reference evidence="10 12" key="2">
    <citation type="submission" date="2018-12" db="EMBL/GenBank/DDBJ databases">
        <authorList>
            <consortium name="Pathogen Informatics"/>
        </authorList>
    </citation>
    <scope>NUCLEOTIDE SEQUENCE [LARGE SCALE GENOMIC DNA]</scope>
    <source>
        <strain evidence="10 12">NCTC949</strain>
    </source>
</reference>
<evidence type="ECO:0000256" key="1">
    <source>
        <dbReference type="ARBA" id="ARBA00004651"/>
    </source>
</evidence>
<accession>A0A0F6R0Y4</accession>
<evidence type="ECO:0000256" key="3">
    <source>
        <dbReference type="ARBA" id="ARBA00022475"/>
    </source>
</evidence>
<evidence type="ECO:0000313" key="9">
    <source>
        <dbReference type="EMBL" id="AKE41987.1"/>
    </source>
</evidence>
<dbReference type="PANTHER" id="PTHR30506:SF3">
    <property type="entry name" value="UPF0126 INNER MEMBRANE PROTEIN YADS-RELATED"/>
    <property type="match status" value="1"/>
</dbReference>
<feature type="transmembrane region" description="Helical" evidence="7">
    <location>
        <begin position="6"/>
        <end position="26"/>
    </location>
</feature>
<feature type="domain" description="Glycine transporter" evidence="8">
    <location>
        <begin position="101"/>
        <end position="174"/>
    </location>
</feature>
<dbReference type="OrthoDB" id="9791874at2"/>
<protein>
    <submittedName>
        <fullName evidence="10">Predicted membrane protein</fullName>
    </submittedName>
    <submittedName>
        <fullName evidence="9">Putative membrane protein</fullName>
    </submittedName>
</protein>
<feature type="transmembrane region" description="Helical" evidence="7">
    <location>
        <begin position="181"/>
        <end position="199"/>
    </location>
</feature>
<evidence type="ECO:0000256" key="4">
    <source>
        <dbReference type="ARBA" id="ARBA00022692"/>
    </source>
</evidence>
<dbReference type="Proteomes" id="UP000033457">
    <property type="component" value="Chromosome"/>
</dbReference>
<evidence type="ECO:0000256" key="5">
    <source>
        <dbReference type="ARBA" id="ARBA00022989"/>
    </source>
</evidence>
<keyword evidence="6 7" id="KW-0472">Membrane</keyword>
<dbReference type="GO" id="GO:0005886">
    <property type="term" value="C:plasma membrane"/>
    <property type="evidence" value="ECO:0007669"/>
    <property type="project" value="UniProtKB-SubCell"/>
</dbReference>
<dbReference type="RefSeq" id="WP_046440534.1">
    <property type="nucleotide sequence ID" value="NZ_CP011312.1"/>
</dbReference>
<dbReference type="InterPro" id="IPR005115">
    <property type="entry name" value="Gly_transporter"/>
</dbReference>
<proteinExistence type="inferred from homology"/>
<dbReference type="EMBL" id="CP011312">
    <property type="protein sequence ID" value="AKE41987.1"/>
    <property type="molecule type" value="Genomic_DNA"/>
</dbReference>
<feature type="transmembrane region" description="Helical" evidence="7">
    <location>
        <begin position="124"/>
        <end position="145"/>
    </location>
</feature>
<dbReference type="Pfam" id="PF03458">
    <property type="entry name" value="Gly_transporter"/>
    <property type="match status" value="2"/>
</dbReference>
<name>A0A0F6R0Y4_9CORY</name>
<feature type="transmembrane region" description="Helical" evidence="7">
    <location>
        <begin position="38"/>
        <end position="59"/>
    </location>
</feature>
<reference evidence="9 11" key="1">
    <citation type="journal article" date="2015" name="Genome Announc.">
        <title>Complete Genome Sequence of Corynebacterium kutscheri DSM 20755, a Corynebacterial Type Strain with Remarkably Low G+C Content of Chromosomal DNA.</title>
        <authorList>
            <person name="Ruckert C."/>
            <person name="Albersmeier A."/>
            <person name="Winkler A."/>
            <person name="Tauch A."/>
        </authorList>
    </citation>
    <scope>NUCLEOTIDE SEQUENCE [LARGE SCALE GENOMIC DNA]</scope>
    <source>
        <strain evidence="9 11">DSM 20755</strain>
    </source>
</reference>
<evidence type="ECO:0000313" key="12">
    <source>
        <dbReference type="Proteomes" id="UP000271380"/>
    </source>
</evidence>